<keyword evidence="7" id="KW-0479">Metal-binding</keyword>
<evidence type="ECO:0000256" key="1">
    <source>
        <dbReference type="ARBA" id="ARBA00001526"/>
    </source>
</evidence>
<dbReference type="NCBIfam" id="NF012229">
    <property type="entry name" value="bla_class_B_core"/>
    <property type="match status" value="1"/>
</dbReference>
<dbReference type="EC" id="3.5.2.6" evidence="6"/>
<dbReference type="PANTHER" id="PTHR42951:SF4">
    <property type="entry name" value="ACYL-COENZYME A THIOESTERASE MBLAC2"/>
    <property type="match status" value="1"/>
</dbReference>
<comment type="subunit">
    <text evidence="5">Monomer.</text>
</comment>
<evidence type="ECO:0000256" key="2">
    <source>
        <dbReference type="ARBA" id="ARBA00001947"/>
    </source>
</evidence>
<evidence type="ECO:0000256" key="6">
    <source>
        <dbReference type="ARBA" id="ARBA00012865"/>
    </source>
</evidence>
<evidence type="ECO:0000256" key="11">
    <source>
        <dbReference type="ARBA" id="ARBA00022833"/>
    </source>
</evidence>
<dbReference type="RefSeq" id="WP_354507033.1">
    <property type="nucleotide sequence ID" value="NZ_JBEPMO010000002.1"/>
</dbReference>
<evidence type="ECO:0000259" key="13">
    <source>
        <dbReference type="SMART" id="SM00849"/>
    </source>
</evidence>
<gene>
    <name evidence="14" type="ORF">ABID46_000660</name>
</gene>
<proteinExistence type="inferred from homology"/>
<comment type="subcellular location">
    <subcellularLocation>
        <location evidence="3">Periplasm</location>
    </subcellularLocation>
</comment>
<accession>A0ABV2LRQ1</accession>
<dbReference type="InterPro" id="IPR036866">
    <property type="entry name" value="RibonucZ/Hydroxyglut_hydro"/>
</dbReference>
<dbReference type="Proteomes" id="UP001549146">
    <property type="component" value="Unassembled WGS sequence"/>
</dbReference>
<comment type="similarity">
    <text evidence="4">Belongs to the metallo-beta-lactamase superfamily. Class-B beta-lactamase family.</text>
</comment>
<evidence type="ECO:0000256" key="3">
    <source>
        <dbReference type="ARBA" id="ARBA00004418"/>
    </source>
</evidence>
<dbReference type="SUPFAM" id="SSF56281">
    <property type="entry name" value="Metallo-hydrolase/oxidoreductase"/>
    <property type="match status" value="1"/>
</dbReference>
<dbReference type="Pfam" id="PF00753">
    <property type="entry name" value="Lactamase_B"/>
    <property type="match status" value="1"/>
</dbReference>
<evidence type="ECO:0000256" key="10">
    <source>
        <dbReference type="ARBA" id="ARBA00022801"/>
    </source>
</evidence>
<dbReference type="SMART" id="SM00849">
    <property type="entry name" value="Lactamase_B"/>
    <property type="match status" value="1"/>
</dbReference>
<keyword evidence="9" id="KW-0574">Periplasm</keyword>
<dbReference type="GO" id="GO:0008800">
    <property type="term" value="F:beta-lactamase activity"/>
    <property type="evidence" value="ECO:0007669"/>
    <property type="project" value="UniProtKB-EC"/>
</dbReference>
<comment type="caution">
    <text evidence="14">The sequence shown here is derived from an EMBL/GenBank/DDBJ whole genome shotgun (WGS) entry which is preliminary data.</text>
</comment>
<comment type="cofactor">
    <cofactor evidence="2">
        <name>Zn(2+)</name>
        <dbReference type="ChEBI" id="CHEBI:29105"/>
    </cofactor>
</comment>
<dbReference type="InterPro" id="IPR001279">
    <property type="entry name" value="Metallo-B-lactamas"/>
</dbReference>
<feature type="domain" description="Metallo-beta-lactamase" evidence="13">
    <location>
        <begin position="73"/>
        <end position="242"/>
    </location>
</feature>
<protein>
    <recommendedName>
        <fullName evidence="6">beta-lactamase</fullName>
        <ecNumber evidence="6">3.5.2.6</ecNumber>
    </recommendedName>
</protein>
<dbReference type="InterPro" id="IPR050855">
    <property type="entry name" value="NDM-1-like"/>
</dbReference>
<evidence type="ECO:0000313" key="14">
    <source>
        <dbReference type="EMBL" id="MET3731101.1"/>
    </source>
</evidence>
<keyword evidence="10 14" id="KW-0378">Hydrolase</keyword>
<organism evidence="14 15">
    <name type="scientific">Moheibacter stercoris</name>
    <dbReference type="NCBI Taxonomy" id="1628251"/>
    <lineage>
        <taxon>Bacteria</taxon>
        <taxon>Pseudomonadati</taxon>
        <taxon>Bacteroidota</taxon>
        <taxon>Flavobacteriia</taxon>
        <taxon>Flavobacteriales</taxon>
        <taxon>Weeksellaceae</taxon>
        <taxon>Moheibacter</taxon>
    </lineage>
</organism>
<comment type="catalytic activity">
    <reaction evidence="1">
        <text>a beta-lactam + H2O = a substituted beta-amino acid</text>
        <dbReference type="Rhea" id="RHEA:20401"/>
        <dbReference type="ChEBI" id="CHEBI:15377"/>
        <dbReference type="ChEBI" id="CHEBI:35627"/>
        <dbReference type="ChEBI" id="CHEBI:140347"/>
        <dbReference type="EC" id="3.5.2.6"/>
    </reaction>
</comment>
<evidence type="ECO:0000313" key="15">
    <source>
        <dbReference type="Proteomes" id="UP001549146"/>
    </source>
</evidence>
<dbReference type="InterPro" id="IPR058199">
    <property type="entry name" value="BlaB//VIM/IMP-1"/>
</dbReference>
<evidence type="ECO:0000256" key="12">
    <source>
        <dbReference type="ARBA" id="ARBA00023251"/>
    </source>
</evidence>
<keyword evidence="8" id="KW-0732">Signal</keyword>
<keyword evidence="15" id="KW-1185">Reference proteome</keyword>
<evidence type="ECO:0000256" key="5">
    <source>
        <dbReference type="ARBA" id="ARBA00011245"/>
    </source>
</evidence>
<evidence type="ECO:0000256" key="8">
    <source>
        <dbReference type="ARBA" id="ARBA00022729"/>
    </source>
</evidence>
<evidence type="ECO:0000256" key="9">
    <source>
        <dbReference type="ARBA" id="ARBA00022764"/>
    </source>
</evidence>
<keyword evidence="12" id="KW-0046">Antibiotic resistance</keyword>
<dbReference type="CDD" id="cd16302">
    <property type="entry name" value="CcrA-like_MBL-B1"/>
    <property type="match status" value="1"/>
</dbReference>
<dbReference type="PANTHER" id="PTHR42951">
    <property type="entry name" value="METALLO-BETA-LACTAMASE DOMAIN-CONTAINING"/>
    <property type="match status" value="1"/>
</dbReference>
<reference evidence="14 15" key="1">
    <citation type="submission" date="2024-06" db="EMBL/GenBank/DDBJ databases">
        <title>Genomic Encyclopedia of Type Strains, Phase IV (KMG-IV): sequencing the most valuable type-strain genomes for metagenomic binning, comparative biology and taxonomic classification.</title>
        <authorList>
            <person name="Goeker M."/>
        </authorList>
    </citation>
    <scope>NUCLEOTIDE SEQUENCE [LARGE SCALE GENOMIC DNA]</scope>
    <source>
        <strain evidence="14 15">DSM 29388</strain>
    </source>
</reference>
<dbReference type="EMBL" id="JBEPMO010000002">
    <property type="protein sequence ID" value="MET3731101.1"/>
    <property type="molecule type" value="Genomic_DNA"/>
</dbReference>
<dbReference type="Gene3D" id="3.60.15.10">
    <property type="entry name" value="Ribonuclease Z/Hydroxyacylglutathione hydrolase-like"/>
    <property type="match status" value="1"/>
</dbReference>
<keyword evidence="11" id="KW-0862">Zinc</keyword>
<sequence length="260" mass="29117">MKNLTYLFTILLTCFLSCNSPKDAPTKESKTEQTPIFSQKVVLDTDELKIIQLSEQVFQHISYLQTESFGNVECNGMVVISNGEAIVMDTPTNDEATQKLIQFLENDFNSTIKAVVSTHFHEDCIGGLDEFHKKNIPSYASSKTISLLQNETENVPQNGFDKEMTLTIGQEEFILAYLGEGHTKDNSVVYFPKEKTLFGGCLVKEIDASKGYLGDSNVEAWPTTIRNLQNRFPDIQLVIPGHGKIGGSELLDYTIQLFKE</sequence>
<dbReference type="NCBIfam" id="NF033088">
    <property type="entry name" value="bla_subclass_B1"/>
    <property type="match status" value="1"/>
</dbReference>
<evidence type="ECO:0000256" key="4">
    <source>
        <dbReference type="ARBA" id="ARBA00005250"/>
    </source>
</evidence>
<name>A0ABV2LRQ1_9FLAO</name>
<evidence type="ECO:0000256" key="7">
    <source>
        <dbReference type="ARBA" id="ARBA00022723"/>
    </source>
</evidence>